<gene>
    <name evidence="1" type="primary">VPS4_2</name>
    <name evidence="1" type="ORF">H4S07_004301</name>
</gene>
<keyword evidence="2" id="KW-1185">Reference proteome</keyword>
<reference evidence="1" key="1">
    <citation type="submission" date="2022-07" db="EMBL/GenBank/DDBJ databases">
        <title>Phylogenomic reconstructions and comparative analyses of Kickxellomycotina fungi.</title>
        <authorList>
            <person name="Reynolds N.K."/>
            <person name="Stajich J.E."/>
            <person name="Barry K."/>
            <person name="Grigoriev I.V."/>
            <person name="Crous P."/>
            <person name="Smith M.E."/>
        </authorList>
    </citation>
    <scope>NUCLEOTIDE SEQUENCE</scope>
    <source>
        <strain evidence="1">CBS 102833</strain>
    </source>
</reference>
<proteinExistence type="predicted"/>
<dbReference type="Proteomes" id="UP001140096">
    <property type="component" value="Unassembled WGS sequence"/>
</dbReference>
<comment type="caution">
    <text evidence="1">The sequence shown here is derived from an EMBL/GenBank/DDBJ whole genome shotgun (WGS) entry which is preliminary data.</text>
</comment>
<dbReference type="EMBL" id="JANBUP010001690">
    <property type="protein sequence ID" value="KAJ2804123.1"/>
    <property type="molecule type" value="Genomic_DNA"/>
</dbReference>
<evidence type="ECO:0000313" key="2">
    <source>
        <dbReference type="Proteomes" id="UP001140096"/>
    </source>
</evidence>
<evidence type="ECO:0000313" key="1">
    <source>
        <dbReference type="EMBL" id="KAJ2804123.1"/>
    </source>
</evidence>
<sequence>MSGKAKDFVNRAIAEDNAGNYEEAYKLYQTAIEWYLTGIKYEKIDSRKLTIRKRLTEYMDRAEQLKDHLTKTRDNKKPV</sequence>
<organism evidence="1 2">
    <name type="scientific">Coemansia furcata</name>
    <dbReference type="NCBI Taxonomy" id="417177"/>
    <lineage>
        <taxon>Eukaryota</taxon>
        <taxon>Fungi</taxon>
        <taxon>Fungi incertae sedis</taxon>
        <taxon>Zoopagomycota</taxon>
        <taxon>Kickxellomycotina</taxon>
        <taxon>Kickxellomycetes</taxon>
        <taxon>Kickxellales</taxon>
        <taxon>Kickxellaceae</taxon>
        <taxon>Coemansia</taxon>
    </lineage>
</organism>
<accession>A0ACC1LAA3</accession>
<name>A0ACC1LAA3_9FUNG</name>
<feature type="non-terminal residue" evidence="1">
    <location>
        <position position="79"/>
    </location>
</feature>
<protein>
    <submittedName>
        <fullName evidence="1">Vacuolar protein sorting-associated protein 4</fullName>
    </submittedName>
</protein>